<feature type="domain" description="RING-type" evidence="6">
    <location>
        <begin position="210"/>
        <end position="248"/>
    </location>
</feature>
<dbReference type="AlphaFoldDB" id="A0A9P7A7X3"/>
<sequence length="560" mass="62284">MDHPSPNAILPLLHCPLCSPSRLLTDPTTLRCGHTVCSSHMTSDSCPIPTCLSDTPANYTPTIPLSSRVAFFPATTENHTSSPEPAERRIRIDVRVRKLVELVTKAAEDEGEQPDHLVETYSDSGNDSDDEQHELVAFPSSSSSVDRPVTPVSGPSSSIDSSSPTSTSSRPRKRRRRHTSNSRLPDFHPSDPGAALLAEFDKNLTTELTCEICFMLFYQPVTTPCQHTFCSKCLQRSLDHNMLCPLCRVELPSLTYFHEHSHNKVVLALLLKAYPESYDTRGQVIATEERDARLDTPIFVCQLSFPGMPTLLHFFEPRYRLMLRRCLEAPTPTFGMIMPPRASPVASLGVDAGADFGTMLEIRSVQMLPDGRSMVETWGTHRFRILERGSLDGYMIGRVEQIDDYEDLFDDWESEIEENADSSSFASSSSASSASGHASSSSSPHLFSRIMSNLSLPPSPTNPPLSTAALLQTCHTFLEQLRAGTAPWVVQRLNHTYGPQPPDENPDAFSFWMGMVLPIDEHEKAKLLPIKSARLRLRLVVGWIEQLNSNWWFSSGCIVI</sequence>
<dbReference type="Proteomes" id="UP000714275">
    <property type="component" value="Unassembled WGS sequence"/>
</dbReference>
<evidence type="ECO:0000259" key="6">
    <source>
        <dbReference type="PROSITE" id="PS50089"/>
    </source>
</evidence>
<name>A0A9P7A7X3_9AGAM</name>
<evidence type="ECO:0000256" key="5">
    <source>
        <dbReference type="SAM" id="MobiDB-lite"/>
    </source>
</evidence>
<dbReference type="CDD" id="cd16514">
    <property type="entry name" value="RING-HC_LONFs_rpt2"/>
    <property type="match status" value="1"/>
</dbReference>
<dbReference type="GO" id="GO:0061630">
    <property type="term" value="F:ubiquitin protein ligase activity"/>
    <property type="evidence" value="ECO:0007669"/>
    <property type="project" value="TreeGrafter"/>
</dbReference>
<feature type="compositionally biased region" description="Basic residues" evidence="5">
    <location>
        <begin position="170"/>
        <end position="180"/>
    </location>
</feature>
<dbReference type="Gene3D" id="2.30.130.40">
    <property type="entry name" value="LON domain-like"/>
    <property type="match status" value="1"/>
</dbReference>
<dbReference type="InterPro" id="IPR013083">
    <property type="entry name" value="Znf_RING/FYVE/PHD"/>
</dbReference>
<dbReference type="InterPro" id="IPR046336">
    <property type="entry name" value="Lon_prtase_N_sf"/>
</dbReference>
<dbReference type="EMBL" id="JABBWD010000002">
    <property type="protein sequence ID" value="KAG1783312.1"/>
    <property type="molecule type" value="Genomic_DNA"/>
</dbReference>
<keyword evidence="9" id="KW-1185">Reference proteome</keyword>
<dbReference type="InterPro" id="IPR001841">
    <property type="entry name" value="Znf_RING"/>
</dbReference>
<evidence type="ECO:0000256" key="4">
    <source>
        <dbReference type="PROSITE-ProRule" id="PRU00175"/>
    </source>
</evidence>
<dbReference type="SMART" id="SM00184">
    <property type="entry name" value="RING"/>
    <property type="match status" value="2"/>
</dbReference>
<feature type="compositionally biased region" description="Low complexity" evidence="5">
    <location>
        <begin position="150"/>
        <end position="169"/>
    </location>
</feature>
<dbReference type="InterPro" id="IPR003111">
    <property type="entry name" value="Lon_prtase_N"/>
</dbReference>
<evidence type="ECO:0000256" key="3">
    <source>
        <dbReference type="ARBA" id="ARBA00022833"/>
    </source>
</evidence>
<dbReference type="Pfam" id="PF02190">
    <property type="entry name" value="LON_substr_bdg"/>
    <property type="match status" value="1"/>
</dbReference>
<keyword evidence="1" id="KW-0479">Metal-binding</keyword>
<keyword evidence="3" id="KW-0862">Zinc</keyword>
<dbReference type="PROSITE" id="PS00518">
    <property type="entry name" value="ZF_RING_1"/>
    <property type="match status" value="1"/>
</dbReference>
<proteinExistence type="predicted"/>
<organism evidence="8 9">
    <name type="scientific">Suillus placidus</name>
    <dbReference type="NCBI Taxonomy" id="48579"/>
    <lineage>
        <taxon>Eukaryota</taxon>
        <taxon>Fungi</taxon>
        <taxon>Dikarya</taxon>
        <taxon>Basidiomycota</taxon>
        <taxon>Agaricomycotina</taxon>
        <taxon>Agaricomycetes</taxon>
        <taxon>Agaricomycetidae</taxon>
        <taxon>Boletales</taxon>
        <taxon>Suillineae</taxon>
        <taxon>Suillaceae</taxon>
        <taxon>Suillus</taxon>
    </lineage>
</organism>
<dbReference type="PROSITE" id="PS51787">
    <property type="entry name" value="LON_N"/>
    <property type="match status" value="1"/>
</dbReference>
<accession>A0A9P7A7X3</accession>
<dbReference type="SMART" id="SM00464">
    <property type="entry name" value="LON"/>
    <property type="match status" value="1"/>
</dbReference>
<dbReference type="InterPro" id="IPR017907">
    <property type="entry name" value="Znf_RING_CS"/>
</dbReference>
<evidence type="ECO:0000313" key="9">
    <source>
        <dbReference type="Proteomes" id="UP000714275"/>
    </source>
</evidence>
<dbReference type="SUPFAM" id="SSF88697">
    <property type="entry name" value="PUA domain-like"/>
    <property type="match status" value="1"/>
</dbReference>
<feature type="region of interest" description="Disordered" evidence="5">
    <location>
        <begin position="105"/>
        <end position="190"/>
    </location>
</feature>
<dbReference type="InterPro" id="IPR015947">
    <property type="entry name" value="PUA-like_sf"/>
</dbReference>
<dbReference type="PROSITE" id="PS50089">
    <property type="entry name" value="ZF_RING_2"/>
    <property type="match status" value="1"/>
</dbReference>
<protein>
    <submittedName>
        <fullName evidence="8">PUA-like domain-containing protein</fullName>
    </submittedName>
</protein>
<keyword evidence="2 4" id="KW-0863">Zinc-finger</keyword>
<dbReference type="PANTHER" id="PTHR23327:SF42">
    <property type="entry name" value="LON PEPTIDASE N-TERMINAL DOMAIN AND RING FINGER PROTEIN C14F5.10C"/>
    <property type="match status" value="1"/>
</dbReference>
<dbReference type="PANTHER" id="PTHR23327">
    <property type="entry name" value="RING FINGER PROTEIN 127"/>
    <property type="match status" value="1"/>
</dbReference>
<dbReference type="OrthoDB" id="264917at2759"/>
<feature type="domain" description="Lon N-terminal" evidence="7">
    <location>
        <begin position="282"/>
        <end position="548"/>
    </location>
</feature>
<evidence type="ECO:0000256" key="1">
    <source>
        <dbReference type="ARBA" id="ARBA00022723"/>
    </source>
</evidence>
<evidence type="ECO:0000313" key="8">
    <source>
        <dbReference type="EMBL" id="KAG1783312.1"/>
    </source>
</evidence>
<evidence type="ECO:0000256" key="2">
    <source>
        <dbReference type="ARBA" id="ARBA00022771"/>
    </source>
</evidence>
<dbReference type="GO" id="GO:0008270">
    <property type="term" value="F:zinc ion binding"/>
    <property type="evidence" value="ECO:0007669"/>
    <property type="project" value="UniProtKB-KW"/>
</dbReference>
<dbReference type="Gene3D" id="3.30.40.10">
    <property type="entry name" value="Zinc/RING finger domain, C3HC4 (zinc finger)"/>
    <property type="match status" value="1"/>
</dbReference>
<gene>
    <name evidence="8" type="ORF">EV702DRAFT_996604</name>
</gene>
<dbReference type="Pfam" id="PF13923">
    <property type="entry name" value="zf-C3HC4_2"/>
    <property type="match status" value="1"/>
</dbReference>
<comment type="caution">
    <text evidence="8">The sequence shown here is derived from an EMBL/GenBank/DDBJ whole genome shotgun (WGS) entry which is preliminary data.</text>
</comment>
<dbReference type="SUPFAM" id="SSF57850">
    <property type="entry name" value="RING/U-box"/>
    <property type="match status" value="1"/>
</dbReference>
<dbReference type="Gene3D" id="1.20.58.1480">
    <property type="match status" value="1"/>
</dbReference>
<reference evidence="8" key="1">
    <citation type="journal article" date="2020" name="New Phytol.">
        <title>Comparative genomics reveals dynamic genome evolution in host specialist ectomycorrhizal fungi.</title>
        <authorList>
            <person name="Lofgren L.A."/>
            <person name="Nguyen N.H."/>
            <person name="Vilgalys R."/>
            <person name="Ruytinx J."/>
            <person name="Liao H.L."/>
            <person name="Branco S."/>
            <person name="Kuo A."/>
            <person name="LaButti K."/>
            <person name="Lipzen A."/>
            <person name="Andreopoulos W."/>
            <person name="Pangilinan J."/>
            <person name="Riley R."/>
            <person name="Hundley H."/>
            <person name="Na H."/>
            <person name="Barry K."/>
            <person name="Grigoriev I.V."/>
            <person name="Stajich J.E."/>
            <person name="Kennedy P.G."/>
        </authorList>
    </citation>
    <scope>NUCLEOTIDE SEQUENCE</scope>
    <source>
        <strain evidence="8">DOB743</strain>
    </source>
</reference>
<evidence type="ECO:0000259" key="7">
    <source>
        <dbReference type="PROSITE" id="PS51787"/>
    </source>
</evidence>